<comment type="catalytic activity">
    <reaction evidence="13">
        <text>Hydrolysis of Ala-|-Gly bond in repressor LexA.</text>
        <dbReference type="EC" id="3.4.21.88"/>
    </reaction>
</comment>
<protein>
    <recommendedName>
        <fullName evidence="13">LexA repressor</fullName>
        <ecNumber evidence="13">3.4.21.88</ecNumber>
    </recommendedName>
</protein>
<evidence type="ECO:0000256" key="5">
    <source>
        <dbReference type="ARBA" id="ARBA00022763"/>
    </source>
</evidence>
<feature type="domain" description="LexA repressor DNA-binding" evidence="16">
    <location>
        <begin position="1"/>
        <end position="65"/>
    </location>
</feature>
<dbReference type="Proteomes" id="UP000323317">
    <property type="component" value="Unassembled WGS sequence"/>
</dbReference>
<evidence type="ECO:0000256" key="2">
    <source>
        <dbReference type="ARBA" id="ARBA00011738"/>
    </source>
</evidence>
<dbReference type="GO" id="GO:0004252">
    <property type="term" value="F:serine-type endopeptidase activity"/>
    <property type="evidence" value="ECO:0007669"/>
    <property type="project" value="UniProtKB-UniRule"/>
</dbReference>
<feature type="DNA-binding region" description="H-T-H motif" evidence="13">
    <location>
        <begin position="28"/>
        <end position="48"/>
    </location>
</feature>
<dbReference type="InterPro" id="IPR050077">
    <property type="entry name" value="LexA_repressor"/>
</dbReference>
<evidence type="ECO:0000256" key="6">
    <source>
        <dbReference type="ARBA" id="ARBA00022801"/>
    </source>
</evidence>
<evidence type="ECO:0000256" key="14">
    <source>
        <dbReference type="RuleBase" id="RU003991"/>
    </source>
</evidence>
<dbReference type="GO" id="GO:0006260">
    <property type="term" value="P:DNA replication"/>
    <property type="evidence" value="ECO:0007669"/>
    <property type="project" value="UniProtKB-UniRule"/>
</dbReference>
<dbReference type="FunFam" id="2.10.109.10:FF:000001">
    <property type="entry name" value="LexA repressor"/>
    <property type="match status" value="1"/>
</dbReference>
<dbReference type="RefSeq" id="WP_148940050.1">
    <property type="nucleotide sequence ID" value="NZ_JBNIKK010000007.1"/>
</dbReference>
<dbReference type="InterPro" id="IPR036388">
    <property type="entry name" value="WH-like_DNA-bd_sf"/>
</dbReference>
<keyword evidence="3 13" id="KW-0678">Repressor</keyword>
<dbReference type="GO" id="GO:0006281">
    <property type="term" value="P:DNA repair"/>
    <property type="evidence" value="ECO:0007669"/>
    <property type="project" value="UniProtKB-UniRule"/>
</dbReference>
<evidence type="ECO:0000259" key="16">
    <source>
        <dbReference type="Pfam" id="PF01726"/>
    </source>
</evidence>
<evidence type="ECO:0000256" key="7">
    <source>
        <dbReference type="ARBA" id="ARBA00022813"/>
    </source>
</evidence>
<feature type="active site" description="For autocatalytic cleavage activity" evidence="13">
    <location>
        <position position="166"/>
    </location>
</feature>
<dbReference type="InterPro" id="IPR036390">
    <property type="entry name" value="WH_DNA-bd_sf"/>
</dbReference>
<dbReference type="PANTHER" id="PTHR33516:SF2">
    <property type="entry name" value="LEXA REPRESSOR-RELATED"/>
    <property type="match status" value="1"/>
</dbReference>
<reference evidence="19 20" key="1">
    <citation type="submission" date="2019-08" db="EMBL/GenBank/DDBJ databases">
        <title>Bacillus genomes from the desert of Cuatro Cienegas, Coahuila.</title>
        <authorList>
            <person name="Olmedo-Alvarez G."/>
        </authorList>
    </citation>
    <scope>NUCLEOTIDE SEQUENCE [LARGE SCALE GENOMIC DNA]</scope>
    <source>
        <strain evidence="18 19">CH34_1T</strain>
        <strain evidence="17 20">CH40_1T</strain>
    </source>
</reference>
<dbReference type="OrthoDB" id="9802364at2"/>
<accession>A0A5D4NS75</accession>
<evidence type="ECO:0000256" key="1">
    <source>
        <dbReference type="ARBA" id="ARBA00007484"/>
    </source>
</evidence>
<dbReference type="Pfam" id="PF00717">
    <property type="entry name" value="Peptidase_S24"/>
    <property type="match status" value="1"/>
</dbReference>
<evidence type="ECO:0000256" key="8">
    <source>
        <dbReference type="ARBA" id="ARBA00023015"/>
    </source>
</evidence>
<dbReference type="PANTHER" id="PTHR33516">
    <property type="entry name" value="LEXA REPRESSOR"/>
    <property type="match status" value="1"/>
</dbReference>
<dbReference type="InterPro" id="IPR006197">
    <property type="entry name" value="Peptidase_S24_LexA"/>
</dbReference>
<keyword evidence="10 13" id="KW-0804">Transcription</keyword>
<dbReference type="GO" id="GO:0006508">
    <property type="term" value="P:proteolysis"/>
    <property type="evidence" value="ECO:0007669"/>
    <property type="project" value="InterPro"/>
</dbReference>
<dbReference type="AlphaFoldDB" id="A0A5D4NS75"/>
<keyword evidence="12 13" id="KW-0742">SOS response</keyword>
<dbReference type="Gene3D" id="2.10.109.10">
    <property type="entry name" value="Umud Fragment, subunit A"/>
    <property type="match status" value="1"/>
</dbReference>
<keyword evidence="5 13" id="KW-0227">DNA damage</keyword>
<dbReference type="SUPFAM" id="SSF51306">
    <property type="entry name" value="LexA/Signal peptidase"/>
    <property type="match status" value="1"/>
</dbReference>
<dbReference type="InterPro" id="IPR015927">
    <property type="entry name" value="Peptidase_S24_S26A/B/C"/>
</dbReference>
<evidence type="ECO:0000256" key="12">
    <source>
        <dbReference type="ARBA" id="ARBA00023236"/>
    </source>
</evidence>
<evidence type="ECO:0000313" key="17">
    <source>
        <dbReference type="EMBL" id="TYR77403.1"/>
    </source>
</evidence>
<keyword evidence="4 13" id="KW-0235">DNA replication</keyword>
<sequence>MTKLSKRQQDILQYIKEEVKSKGYPPSVREIGEAVGLASSSTVHGHLARLESKGLIRRDPTKPRAIEVLNLEEDNIPRQAAVNVPLIGKVTAGQPITAIENVEEFFPLPQHLAPADEQVFMLEIMGDSMIEAGILDGDYVIVRQQQTANNGDIVVAMTEEDEATVKRFFKEQDFVRLQPENSSMDPIILRHVSILGKVIGVYRQIH</sequence>
<keyword evidence="11 13" id="KW-0234">DNA repair</keyword>
<dbReference type="Proteomes" id="UP000322267">
    <property type="component" value="Unassembled WGS sequence"/>
</dbReference>
<evidence type="ECO:0000313" key="18">
    <source>
        <dbReference type="EMBL" id="TYS16166.1"/>
    </source>
</evidence>
<keyword evidence="6 13" id="KW-0378">Hydrolase</keyword>
<organism evidence="18 19">
    <name type="scientific">Rossellomorea vietnamensis</name>
    <dbReference type="NCBI Taxonomy" id="218284"/>
    <lineage>
        <taxon>Bacteria</taxon>
        <taxon>Bacillati</taxon>
        <taxon>Bacillota</taxon>
        <taxon>Bacilli</taxon>
        <taxon>Bacillales</taxon>
        <taxon>Bacillaceae</taxon>
        <taxon>Rossellomorea</taxon>
    </lineage>
</organism>
<name>A0A5D4NS75_9BACI</name>
<dbReference type="InterPro" id="IPR011991">
    <property type="entry name" value="ArsR-like_HTH"/>
</dbReference>
<dbReference type="GO" id="GO:0003677">
    <property type="term" value="F:DNA binding"/>
    <property type="evidence" value="ECO:0007669"/>
    <property type="project" value="UniProtKB-UniRule"/>
</dbReference>
<dbReference type="EC" id="3.4.21.88" evidence="13"/>
<gene>
    <name evidence="13 18" type="primary">lexA</name>
    <name evidence="18" type="ORF">FZC78_12520</name>
    <name evidence="17" type="ORF">FZC79_00850</name>
</gene>
<comment type="caution">
    <text evidence="18">The sequence shown here is derived from an EMBL/GenBank/DDBJ whole genome shotgun (WGS) entry which is preliminary data.</text>
</comment>
<dbReference type="InterPro" id="IPR006199">
    <property type="entry name" value="LexA_DNA-bd_dom"/>
</dbReference>
<dbReference type="InterPro" id="IPR006200">
    <property type="entry name" value="LexA"/>
</dbReference>
<keyword evidence="9 13" id="KW-0238">DNA-binding</keyword>
<dbReference type="InterPro" id="IPR036286">
    <property type="entry name" value="LexA/Signal_pep-like_sf"/>
</dbReference>
<dbReference type="Gene3D" id="1.10.10.10">
    <property type="entry name" value="Winged helix-like DNA-binding domain superfamily/Winged helix DNA-binding domain"/>
    <property type="match status" value="1"/>
</dbReference>
<evidence type="ECO:0000256" key="11">
    <source>
        <dbReference type="ARBA" id="ARBA00023204"/>
    </source>
</evidence>
<dbReference type="STRING" id="218284.AM506_14810"/>
<dbReference type="CDD" id="cd00090">
    <property type="entry name" value="HTH_ARSR"/>
    <property type="match status" value="1"/>
</dbReference>
<dbReference type="GO" id="GO:0009432">
    <property type="term" value="P:SOS response"/>
    <property type="evidence" value="ECO:0007669"/>
    <property type="project" value="UniProtKB-UniRule"/>
</dbReference>
<dbReference type="InterPro" id="IPR039418">
    <property type="entry name" value="LexA-like"/>
</dbReference>
<dbReference type="PRINTS" id="PR00726">
    <property type="entry name" value="LEXASERPTASE"/>
</dbReference>
<dbReference type="Pfam" id="PF01726">
    <property type="entry name" value="LexA_DNA_bind"/>
    <property type="match status" value="1"/>
</dbReference>
<dbReference type="SUPFAM" id="SSF46785">
    <property type="entry name" value="Winged helix' DNA-binding domain"/>
    <property type="match status" value="1"/>
</dbReference>
<dbReference type="CDD" id="cd06529">
    <property type="entry name" value="S24_LexA-like"/>
    <property type="match status" value="1"/>
</dbReference>
<comment type="function">
    <text evidence="13">Represses a number of genes involved in the response to DNA damage (SOS response), including recA and lexA. In the presence of single-stranded DNA, RecA interacts with LexA causing an autocatalytic cleavage which disrupts the DNA-binding part of LexA, leading to derepression of the SOS regulon and eventually DNA repair.</text>
</comment>
<dbReference type="EMBL" id="VTEH01000001">
    <property type="protein sequence ID" value="TYR77403.1"/>
    <property type="molecule type" value="Genomic_DNA"/>
</dbReference>
<evidence type="ECO:0000313" key="19">
    <source>
        <dbReference type="Proteomes" id="UP000322267"/>
    </source>
</evidence>
<feature type="active site" description="For autocatalytic cleavage activity" evidence="13">
    <location>
        <position position="128"/>
    </location>
</feature>
<feature type="site" description="Cleavage; by autolysis" evidence="13">
    <location>
        <begin position="92"/>
        <end position="93"/>
    </location>
</feature>
<dbReference type="GO" id="GO:0045892">
    <property type="term" value="P:negative regulation of DNA-templated transcription"/>
    <property type="evidence" value="ECO:0007669"/>
    <property type="project" value="UniProtKB-UniRule"/>
</dbReference>
<dbReference type="NCBIfam" id="TIGR00498">
    <property type="entry name" value="lexA"/>
    <property type="match status" value="1"/>
</dbReference>
<comment type="subunit">
    <text evidence="2 13">Homodimer.</text>
</comment>
<evidence type="ECO:0000256" key="3">
    <source>
        <dbReference type="ARBA" id="ARBA00022491"/>
    </source>
</evidence>
<keyword evidence="7 13" id="KW-0068">Autocatalytic cleavage</keyword>
<keyword evidence="8 13" id="KW-0805">Transcription regulation</keyword>
<feature type="domain" description="Peptidase S24/S26A/S26B/S26C" evidence="15">
    <location>
        <begin position="85"/>
        <end position="199"/>
    </location>
</feature>
<evidence type="ECO:0000256" key="9">
    <source>
        <dbReference type="ARBA" id="ARBA00023125"/>
    </source>
</evidence>
<dbReference type="HAMAP" id="MF_00015">
    <property type="entry name" value="LexA"/>
    <property type="match status" value="1"/>
</dbReference>
<evidence type="ECO:0000256" key="4">
    <source>
        <dbReference type="ARBA" id="ARBA00022705"/>
    </source>
</evidence>
<evidence type="ECO:0000259" key="15">
    <source>
        <dbReference type="Pfam" id="PF00717"/>
    </source>
</evidence>
<evidence type="ECO:0000256" key="13">
    <source>
        <dbReference type="HAMAP-Rule" id="MF_00015"/>
    </source>
</evidence>
<proteinExistence type="inferred from homology"/>
<evidence type="ECO:0000313" key="20">
    <source>
        <dbReference type="Proteomes" id="UP000323317"/>
    </source>
</evidence>
<dbReference type="EMBL" id="VTEI01000006">
    <property type="protein sequence ID" value="TYS16166.1"/>
    <property type="molecule type" value="Genomic_DNA"/>
</dbReference>
<dbReference type="FunFam" id="1.10.10.10:FF:000009">
    <property type="entry name" value="LexA repressor"/>
    <property type="match status" value="1"/>
</dbReference>
<evidence type="ECO:0000256" key="10">
    <source>
        <dbReference type="ARBA" id="ARBA00023163"/>
    </source>
</evidence>
<comment type="similarity">
    <text evidence="1 13 14">Belongs to the peptidase S24 family.</text>
</comment>